<accession>A0AAJ6QUK9</accession>
<dbReference type="Proteomes" id="UP000694867">
    <property type="component" value="Unplaced"/>
</dbReference>
<dbReference type="Gene3D" id="3.90.79.10">
    <property type="entry name" value="Nucleoside Triphosphate Pyrophosphohydrolase"/>
    <property type="match status" value="1"/>
</dbReference>
<protein>
    <submittedName>
        <fullName evidence="5">Nucleotide triphosphate diphosphatase NUDT15 isoform X2</fullName>
    </submittedName>
</protein>
<dbReference type="InterPro" id="IPR000086">
    <property type="entry name" value="NUDIX_hydrolase_dom"/>
</dbReference>
<evidence type="ECO:0000259" key="3">
    <source>
        <dbReference type="PROSITE" id="PS51462"/>
    </source>
</evidence>
<evidence type="ECO:0000313" key="5">
    <source>
        <dbReference type="RefSeq" id="XP_003744299.1"/>
    </source>
</evidence>
<dbReference type="InterPro" id="IPR020476">
    <property type="entry name" value="Nudix_hydrolase"/>
</dbReference>
<dbReference type="SUPFAM" id="SSF55811">
    <property type="entry name" value="Nudix"/>
    <property type="match status" value="1"/>
</dbReference>
<evidence type="ECO:0000313" key="4">
    <source>
        <dbReference type="Proteomes" id="UP000694867"/>
    </source>
</evidence>
<comment type="similarity">
    <text evidence="2">Belongs to the Nudix hydrolase family.</text>
</comment>
<organism evidence="4 5">
    <name type="scientific">Galendromus occidentalis</name>
    <name type="common">western predatory mite</name>
    <dbReference type="NCBI Taxonomy" id="34638"/>
    <lineage>
        <taxon>Eukaryota</taxon>
        <taxon>Metazoa</taxon>
        <taxon>Ecdysozoa</taxon>
        <taxon>Arthropoda</taxon>
        <taxon>Chelicerata</taxon>
        <taxon>Arachnida</taxon>
        <taxon>Acari</taxon>
        <taxon>Parasitiformes</taxon>
        <taxon>Mesostigmata</taxon>
        <taxon>Gamasina</taxon>
        <taxon>Phytoseioidea</taxon>
        <taxon>Phytoseiidae</taxon>
        <taxon>Typhlodrominae</taxon>
        <taxon>Galendromus</taxon>
    </lineage>
</organism>
<gene>
    <name evidence="5" type="primary">LOC100904043</name>
</gene>
<dbReference type="PROSITE" id="PS51462">
    <property type="entry name" value="NUDIX"/>
    <property type="match status" value="1"/>
</dbReference>
<dbReference type="GO" id="GO:0005829">
    <property type="term" value="C:cytosol"/>
    <property type="evidence" value="ECO:0007669"/>
    <property type="project" value="TreeGrafter"/>
</dbReference>
<dbReference type="PRINTS" id="PR00502">
    <property type="entry name" value="NUDIXFAMILY"/>
</dbReference>
<dbReference type="PANTHER" id="PTHR16099">
    <property type="entry name" value="8-OXO-DGTP DIPHOSPHATES NUDT15"/>
    <property type="match status" value="1"/>
</dbReference>
<dbReference type="AlphaFoldDB" id="A0AAJ6QUK9"/>
<dbReference type="InterPro" id="IPR015797">
    <property type="entry name" value="NUDIX_hydrolase-like_dom_sf"/>
</dbReference>
<dbReference type="PANTHER" id="PTHR16099:SF5">
    <property type="entry name" value="NUCLEOTIDE TRIPHOSPHATE DIPHOSPHATASE NUDT15"/>
    <property type="match status" value="1"/>
</dbReference>
<keyword evidence="1 2" id="KW-0378">Hydrolase</keyword>
<dbReference type="PROSITE" id="PS00893">
    <property type="entry name" value="NUDIX_BOX"/>
    <property type="match status" value="1"/>
</dbReference>
<sequence>MSPKDVKRPGVGCGVFVLSEKHPGKFLIGTRRNSTGPGCLQLPGGHVEFGESWEQTAQREVLEEVGVHLRDISFVDVVNSVRLDVNYHYVTIFMKGFIDFTKPDAQVRNMEPDYCDGWDWVTMEELKEDKRPLFYALRDLVFENKSSPFT</sequence>
<evidence type="ECO:0000256" key="1">
    <source>
        <dbReference type="ARBA" id="ARBA00022801"/>
    </source>
</evidence>
<evidence type="ECO:0000256" key="2">
    <source>
        <dbReference type="RuleBase" id="RU003476"/>
    </source>
</evidence>
<dbReference type="GO" id="GO:0006203">
    <property type="term" value="P:dGTP catabolic process"/>
    <property type="evidence" value="ECO:0007669"/>
    <property type="project" value="TreeGrafter"/>
</dbReference>
<dbReference type="GeneID" id="100904043"/>
<reference evidence="5" key="1">
    <citation type="submission" date="2025-08" db="UniProtKB">
        <authorList>
            <consortium name="RefSeq"/>
        </authorList>
    </citation>
    <scope>IDENTIFICATION</scope>
</reference>
<dbReference type="FunFam" id="3.90.79.10:FF:000060">
    <property type="entry name" value="Nudix hydrolase 1"/>
    <property type="match status" value="1"/>
</dbReference>
<dbReference type="InterPro" id="IPR020084">
    <property type="entry name" value="NUDIX_hydrolase_CS"/>
</dbReference>
<dbReference type="CDD" id="cd04678">
    <property type="entry name" value="NUDIX_MTH2_Nudt15"/>
    <property type="match status" value="1"/>
</dbReference>
<dbReference type="GO" id="GO:0035539">
    <property type="term" value="F:8-oxo-7,8-dihydrodeoxyguanosine triphosphate pyrophosphatase activity"/>
    <property type="evidence" value="ECO:0007669"/>
    <property type="project" value="TreeGrafter"/>
</dbReference>
<dbReference type="RefSeq" id="XP_003744299.1">
    <property type="nucleotide sequence ID" value="XM_003744251.2"/>
</dbReference>
<keyword evidence="4" id="KW-1185">Reference proteome</keyword>
<name>A0AAJ6QUK9_9ACAR</name>
<proteinExistence type="inferred from homology"/>
<dbReference type="KEGG" id="goe:100904043"/>
<feature type="domain" description="Nudix hydrolase" evidence="3">
    <location>
        <begin position="6"/>
        <end position="143"/>
    </location>
</feature>
<dbReference type="Pfam" id="PF00293">
    <property type="entry name" value="NUDIX"/>
    <property type="match status" value="1"/>
</dbReference>